<dbReference type="PANTHER" id="PTHR43095:SF5">
    <property type="entry name" value="XYLULOSE KINASE"/>
    <property type="match status" value="1"/>
</dbReference>
<dbReference type="GO" id="GO:0016301">
    <property type="term" value="F:kinase activity"/>
    <property type="evidence" value="ECO:0007669"/>
    <property type="project" value="UniProtKB-KW"/>
</dbReference>
<accession>A0AAW6CT64</accession>
<dbReference type="InterPro" id="IPR018484">
    <property type="entry name" value="FGGY_N"/>
</dbReference>
<sequence length="521" mass="59425">MDKTMADPTILTFDLGTQSMRAMVVNRQGEILYYAQYKYPKPYVSIQPGYADVDPMMYYRTMRILMDQLYKQDTHCLQECAGVTLACIRDTIILLDENKKPIRDAILWLDHRLADDTSRIPGWVLKASSVVHMRKILEQQYCASHINWLIENEKDSYARCTKVVFLPSFLHYLLTGNLVDTPSNMIGHLPFDYKRQTWQKDRDIKRYMCDIPREKLVDLVTESVLGTITEQASLETGIPEGLPLVATGSDKGCETLGVSAIHPYQASLSFGTTATIQFTLNKYVTPEKFLPSYPSVLDGYYNPEIEIFRGYWLISWFKKEFAAKEVQLAQEMGIAPEDLLNEQLKNIPCGSEGLILQPFWTPGVINPDAKGSMIGFHDAHTRIHLYRAIIEGIGYALYDGMIHMQERTGVPIEEVFVSGGGSQSDEICQITADIFGVKVIRIQTHEATGIGASIAGFTKLGFFQSYQEAISSMVHIKDSFTPDMENHRIYHDLYTQIYRKIYPSLVPLYRKLSNLIKRRER</sequence>
<keyword evidence="2" id="KW-0808">Transferase</keyword>
<feature type="domain" description="Carbohydrate kinase FGGY N-terminal" evidence="4">
    <location>
        <begin position="10"/>
        <end position="256"/>
    </location>
</feature>
<dbReference type="GO" id="GO:0005975">
    <property type="term" value="P:carbohydrate metabolic process"/>
    <property type="evidence" value="ECO:0007669"/>
    <property type="project" value="InterPro"/>
</dbReference>
<keyword evidence="3 6" id="KW-0418">Kinase</keyword>
<evidence type="ECO:0000256" key="1">
    <source>
        <dbReference type="ARBA" id="ARBA00009156"/>
    </source>
</evidence>
<dbReference type="CDD" id="cd07779">
    <property type="entry name" value="ASKHA_NBD_FGGY_YgcE-like"/>
    <property type="match status" value="1"/>
</dbReference>
<dbReference type="RefSeq" id="WP_272002324.1">
    <property type="nucleotide sequence ID" value="NZ_JAQLXO010000010.1"/>
</dbReference>
<dbReference type="PANTHER" id="PTHR43095">
    <property type="entry name" value="SUGAR KINASE"/>
    <property type="match status" value="1"/>
</dbReference>
<dbReference type="InterPro" id="IPR050406">
    <property type="entry name" value="FGGY_Carb_Kinase"/>
</dbReference>
<comment type="caution">
    <text evidence="6">The sequence shown here is derived from an EMBL/GenBank/DDBJ whole genome shotgun (WGS) entry which is preliminary data.</text>
</comment>
<comment type="similarity">
    <text evidence="1">Belongs to the FGGY kinase family.</text>
</comment>
<dbReference type="SUPFAM" id="SSF53067">
    <property type="entry name" value="Actin-like ATPase domain"/>
    <property type="match status" value="2"/>
</dbReference>
<dbReference type="InterPro" id="IPR000577">
    <property type="entry name" value="Carb_kinase_FGGY"/>
</dbReference>
<dbReference type="Pfam" id="PF00370">
    <property type="entry name" value="FGGY_N"/>
    <property type="match status" value="1"/>
</dbReference>
<evidence type="ECO:0000256" key="3">
    <source>
        <dbReference type="ARBA" id="ARBA00022777"/>
    </source>
</evidence>
<dbReference type="InterPro" id="IPR043129">
    <property type="entry name" value="ATPase_NBD"/>
</dbReference>
<reference evidence="6" key="1">
    <citation type="submission" date="2023-01" db="EMBL/GenBank/DDBJ databases">
        <title>Human gut microbiome strain richness.</title>
        <authorList>
            <person name="Chen-Liaw A."/>
        </authorList>
    </citation>
    <scope>NUCLEOTIDE SEQUENCE</scope>
    <source>
        <strain evidence="6">D8_m1001271B151109d0_201107</strain>
    </source>
</reference>
<feature type="domain" description="Carbohydrate kinase FGGY C-terminal" evidence="5">
    <location>
        <begin position="267"/>
        <end position="457"/>
    </location>
</feature>
<organism evidence="6 7">
    <name type="scientific">Faecalicoccus pleomorphus</name>
    <dbReference type="NCBI Taxonomy" id="1323"/>
    <lineage>
        <taxon>Bacteria</taxon>
        <taxon>Bacillati</taxon>
        <taxon>Bacillota</taxon>
        <taxon>Erysipelotrichia</taxon>
        <taxon>Erysipelotrichales</taxon>
        <taxon>Erysipelotrichaceae</taxon>
        <taxon>Faecalicoccus</taxon>
    </lineage>
</organism>
<evidence type="ECO:0000259" key="5">
    <source>
        <dbReference type="Pfam" id="PF02782"/>
    </source>
</evidence>
<dbReference type="Pfam" id="PF02782">
    <property type="entry name" value="FGGY_C"/>
    <property type="match status" value="1"/>
</dbReference>
<dbReference type="Proteomes" id="UP001212981">
    <property type="component" value="Unassembled WGS sequence"/>
</dbReference>
<name>A0AAW6CT64_9FIRM</name>
<dbReference type="EMBL" id="JAQLXO010000010">
    <property type="protein sequence ID" value="MDB7982521.1"/>
    <property type="molecule type" value="Genomic_DNA"/>
</dbReference>
<evidence type="ECO:0000259" key="4">
    <source>
        <dbReference type="Pfam" id="PF00370"/>
    </source>
</evidence>
<evidence type="ECO:0000313" key="6">
    <source>
        <dbReference type="EMBL" id="MDB7982521.1"/>
    </source>
</evidence>
<proteinExistence type="inferred from homology"/>
<evidence type="ECO:0000313" key="7">
    <source>
        <dbReference type="Proteomes" id="UP001212981"/>
    </source>
</evidence>
<dbReference type="Gene3D" id="3.30.420.40">
    <property type="match status" value="2"/>
</dbReference>
<evidence type="ECO:0000256" key="2">
    <source>
        <dbReference type="ARBA" id="ARBA00022679"/>
    </source>
</evidence>
<dbReference type="AlphaFoldDB" id="A0AAW6CT64"/>
<dbReference type="PIRSF" id="PIRSF000538">
    <property type="entry name" value="GlpK"/>
    <property type="match status" value="1"/>
</dbReference>
<gene>
    <name evidence="6" type="ORF">PND82_06800</name>
</gene>
<protein>
    <submittedName>
        <fullName evidence="6">FGGY-family carbohydrate kinase</fullName>
    </submittedName>
</protein>
<dbReference type="InterPro" id="IPR018485">
    <property type="entry name" value="FGGY_C"/>
</dbReference>